<proteinExistence type="predicted"/>
<evidence type="ECO:0000256" key="6">
    <source>
        <dbReference type="SAM" id="MobiDB-lite"/>
    </source>
</evidence>
<dbReference type="PANTHER" id="PTHR46116">
    <property type="entry name" value="(E3-INDEPENDENT) E2 UBIQUITIN-CONJUGATING ENZYME"/>
    <property type="match status" value="1"/>
</dbReference>
<dbReference type="Proteomes" id="UP001161247">
    <property type="component" value="Chromosome 1"/>
</dbReference>
<keyword evidence="4" id="KW-0833">Ubl conjugation pathway</keyword>
<keyword evidence="3" id="KW-0547">Nucleotide-binding</keyword>
<feature type="domain" description="UBC core" evidence="7">
    <location>
        <begin position="222"/>
        <end position="381"/>
    </location>
</feature>
<evidence type="ECO:0000256" key="2">
    <source>
        <dbReference type="ARBA" id="ARBA00022679"/>
    </source>
</evidence>
<dbReference type="InterPro" id="IPR000608">
    <property type="entry name" value="UBC"/>
</dbReference>
<evidence type="ECO:0000313" key="8">
    <source>
        <dbReference type="EMBL" id="CAI9089400.1"/>
    </source>
</evidence>
<dbReference type="GO" id="GO:0061631">
    <property type="term" value="F:ubiquitin conjugating enzyme activity"/>
    <property type="evidence" value="ECO:0007669"/>
    <property type="project" value="UniProtKB-EC"/>
</dbReference>
<keyword evidence="2" id="KW-0808">Transferase</keyword>
<dbReference type="Pfam" id="PF00179">
    <property type="entry name" value="UQ_con"/>
    <property type="match status" value="1"/>
</dbReference>
<dbReference type="SUPFAM" id="SSF54495">
    <property type="entry name" value="UBC-like"/>
    <property type="match status" value="1"/>
</dbReference>
<feature type="compositionally biased region" description="Acidic residues" evidence="6">
    <location>
        <begin position="60"/>
        <end position="95"/>
    </location>
</feature>
<feature type="compositionally biased region" description="Polar residues" evidence="6">
    <location>
        <begin position="1"/>
        <end position="10"/>
    </location>
</feature>
<dbReference type="InterPro" id="IPR016135">
    <property type="entry name" value="UBQ-conjugating_enzyme/RWD"/>
</dbReference>
<dbReference type="Gene3D" id="3.10.110.10">
    <property type="entry name" value="Ubiquitin Conjugating Enzyme"/>
    <property type="match status" value="1"/>
</dbReference>
<gene>
    <name evidence="8" type="ORF">OLC1_LOCUS1750</name>
</gene>
<evidence type="ECO:0000259" key="7">
    <source>
        <dbReference type="PROSITE" id="PS50127"/>
    </source>
</evidence>
<dbReference type="GO" id="GO:0005524">
    <property type="term" value="F:ATP binding"/>
    <property type="evidence" value="ECO:0007669"/>
    <property type="project" value="UniProtKB-KW"/>
</dbReference>
<evidence type="ECO:0000313" key="9">
    <source>
        <dbReference type="Proteomes" id="UP001161247"/>
    </source>
</evidence>
<evidence type="ECO:0000256" key="1">
    <source>
        <dbReference type="ARBA" id="ARBA00012486"/>
    </source>
</evidence>
<evidence type="ECO:0000256" key="4">
    <source>
        <dbReference type="ARBA" id="ARBA00022786"/>
    </source>
</evidence>
<dbReference type="FunFam" id="3.10.110.10:FF:000028">
    <property type="entry name" value="Probable ubiquitin-conjugating enzyme E2 23"/>
    <property type="match status" value="1"/>
</dbReference>
<organism evidence="8 9">
    <name type="scientific">Oldenlandia corymbosa var. corymbosa</name>
    <dbReference type="NCBI Taxonomy" id="529605"/>
    <lineage>
        <taxon>Eukaryota</taxon>
        <taxon>Viridiplantae</taxon>
        <taxon>Streptophyta</taxon>
        <taxon>Embryophyta</taxon>
        <taxon>Tracheophyta</taxon>
        <taxon>Spermatophyta</taxon>
        <taxon>Magnoliopsida</taxon>
        <taxon>eudicotyledons</taxon>
        <taxon>Gunneridae</taxon>
        <taxon>Pentapetalae</taxon>
        <taxon>asterids</taxon>
        <taxon>lamiids</taxon>
        <taxon>Gentianales</taxon>
        <taxon>Rubiaceae</taxon>
        <taxon>Rubioideae</taxon>
        <taxon>Spermacoceae</taxon>
        <taxon>Hedyotis-Oldenlandia complex</taxon>
        <taxon>Oldenlandia</taxon>
    </lineage>
</organism>
<keyword evidence="9" id="KW-1185">Reference proteome</keyword>
<dbReference type="EC" id="2.3.2.23" evidence="1"/>
<dbReference type="AlphaFoldDB" id="A0AAV1C3K6"/>
<dbReference type="PANTHER" id="PTHR46116:SF18">
    <property type="entry name" value="UBIQUITIN-CONJUGATING ENZYME E2 38 ISOFORM X1"/>
    <property type="match status" value="1"/>
</dbReference>
<protein>
    <recommendedName>
        <fullName evidence="1">E2 ubiquitin-conjugating enzyme</fullName>
        <ecNumber evidence="1">2.3.2.23</ecNumber>
    </recommendedName>
</protein>
<evidence type="ECO:0000256" key="3">
    <source>
        <dbReference type="ARBA" id="ARBA00022741"/>
    </source>
</evidence>
<keyword evidence="5" id="KW-0067">ATP-binding</keyword>
<dbReference type="EMBL" id="OX459118">
    <property type="protein sequence ID" value="CAI9089400.1"/>
    <property type="molecule type" value="Genomic_DNA"/>
</dbReference>
<dbReference type="CDD" id="cd23837">
    <property type="entry name" value="UBCc_UBE2O"/>
    <property type="match status" value="1"/>
</dbReference>
<feature type="region of interest" description="Disordered" evidence="6">
    <location>
        <begin position="1"/>
        <end position="97"/>
    </location>
</feature>
<reference evidence="8" key="1">
    <citation type="submission" date="2023-03" db="EMBL/GenBank/DDBJ databases">
        <authorList>
            <person name="Julca I."/>
        </authorList>
    </citation>
    <scope>NUCLEOTIDE SEQUENCE</scope>
</reference>
<dbReference type="PROSITE" id="PS50127">
    <property type="entry name" value="UBC_2"/>
    <property type="match status" value="1"/>
</dbReference>
<dbReference type="SMART" id="SM00212">
    <property type="entry name" value="UBCc"/>
    <property type="match status" value="1"/>
</dbReference>
<accession>A0AAV1C3K6</accession>
<evidence type="ECO:0000256" key="5">
    <source>
        <dbReference type="ARBA" id="ARBA00022840"/>
    </source>
</evidence>
<name>A0AAV1C3K6_OLDCO</name>
<sequence>MEVETQQDPINNIAKKLNKDKEVASEDSVDLGSVGGSTSGSVGDMVNSSTSDLSYHDDGNDGEDAMDDDIEDTDYGDDIDDDDECMSDNSGDDDFDYLKMQAQFDNVDLPPGVEASFSWLQPSAVSSSSTTSNVAAQVNVTTSSADGGTSAPVNPHPSKEKFEIASSSSSLANVESRSHEKDESEDEILKKYKAFKAFDIVEDYSDHIYNKNAEVVGQPAKAWTKKVQDEWRILEKDLPDTIFVRAYEARMDLMRAVIVGPQGTPYHDGLFVFDIYFPPKYPEIPPIVHYYSGGLRINPNLYESGKVCLSLLNTWNGEGSEKWLPGNSTMLQVLVSIQALILNATPFYNEPGYERYTGPEGERRCNEYSENVFIMSLKTMMYTLRRPPKHFEDLVAGHFRVHAYDILESCKAYMEGAQVGSLVKGKPLDGKIFKKMTPSPTFKADVAKMVNGLISNFTRYGARDCEKFRCAQ</sequence>